<dbReference type="PANTHER" id="PTHR43499">
    <property type="entry name" value="ABC TRANSPORTER I FAMILY MEMBER 1"/>
    <property type="match status" value="1"/>
</dbReference>
<keyword evidence="1" id="KW-0813">Transport</keyword>
<name>R9PKM1_AGAAL</name>
<comment type="caution">
    <text evidence="8">The sequence shown here is derived from an EMBL/GenBank/DDBJ whole genome shotgun (WGS) entry which is preliminary data.</text>
</comment>
<dbReference type="InterPro" id="IPR003439">
    <property type="entry name" value="ABC_transporter-like_ATP-bd"/>
</dbReference>
<keyword evidence="4" id="KW-0067">ATP-binding</keyword>
<dbReference type="GO" id="GO:0017004">
    <property type="term" value="P:cytochrome complex assembly"/>
    <property type="evidence" value="ECO:0007669"/>
    <property type="project" value="UniProtKB-KW"/>
</dbReference>
<keyword evidence="3" id="KW-0201">Cytochrome c-type biogenesis</keyword>
<keyword evidence="5" id="KW-1278">Translocase</keyword>
<keyword evidence="9" id="KW-1185">Reference proteome</keyword>
<dbReference type="SUPFAM" id="SSF52540">
    <property type="entry name" value="P-loop containing nucleoside triphosphate hydrolases"/>
    <property type="match status" value="1"/>
</dbReference>
<proteinExistence type="predicted"/>
<dbReference type="AlphaFoldDB" id="R9PKM1"/>
<evidence type="ECO:0000256" key="2">
    <source>
        <dbReference type="ARBA" id="ARBA00022741"/>
    </source>
</evidence>
<dbReference type="NCBIfam" id="TIGR01189">
    <property type="entry name" value="ccmA"/>
    <property type="match status" value="1"/>
</dbReference>
<dbReference type="InterPro" id="IPR027417">
    <property type="entry name" value="P-loop_NTPase"/>
</dbReference>
<dbReference type="GO" id="GO:0005524">
    <property type="term" value="F:ATP binding"/>
    <property type="evidence" value="ECO:0007669"/>
    <property type="project" value="UniProtKB-KW"/>
</dbReference>
<dbReference type="Proteomes" id="UP000014461">
    <property type="component" value="Unassembled WGS sequence"/>
</dbReference>
<dbReference type="InterPro" id="IPR003593">
    <property type="entry name" value="AAA+_ATPase"/>
</dbReference>
<dbReference type="PROSITE" id="PS00211">
    <property type="entry name" value="ABC_TRANSPORTER_1"/>
    <property type="match status" value="1"/>
</dbReference>
<dbReference type="EMBL" id="BARX01000012">
    <property type="protein sequence ID" value="GAD01919.1"/>
    <property type="molecule type" value="Genomic_DNA"/>
</dbReference>
<dbReference type="PANTHER" id="PTHR43499:SF1">
    <property type="entry name" value="ABC TRANSPORTER I FAMILY MEMBER 1"/>
    <property type="match status" value="1"/>
</dbReference>
<dbReference type="InterPro" id="IPR005895">
    <property type="entry name" value="ABC_transptr_haem_export_CcmA"/>
</dbReference>
<dbReference type="SMART" id="SM00382">
    <property type="entry name" value="AAA"/>
    <property type="match status" value="1"/>
</dbReference>
<reference evidence="8" key="1">
    <citation type="journal article" date="2013" name="Genome Announc.">
        <title>Draft Genome Sequence of Agarivorans albus Strain MKT 106T, an Agarolytic Marine Bacterium.</title>
        <authorList>
            <person name="Yasuike M."/>
            <person name="Nakamura Y."/>
            <person name="Kai W."/>
            <person name="Fujiwara A."/>
            <person name="Fukui Y."/>
            <person name="Satomi M."/>
            <person name="Sano M."/>
        </authorList>
    </citation>
    <scope>NUCLEOTIDE SEQUENCE [LARGE SCALE GENOMIC DNA]</scope>
</reference>
<dbReference type="NCBIfam" id="NF010061">
    <property type="entry name" value="PRK13538.1"/>
    <property type="match status" value="1"/>
</dbReference>
<dbReference type="GO" id="GO:0022857">
    <property type="term" value="F:transmembrane transporter activity"/>
    <property type="evidence" value="ECO:0007669"/>
    <property type="project" value="InterPro"/>
</dbReference>
<evidence type="ECO:0000256" key="1">
    <source>
        <dbReference type="ARBA" id="ARBA00022448"/>
    </source>
</evidence>
<feature type="domain" description="ABC transporter" evidence="7">
    <location>
        <begin position="2"/>
        <end position="203"/>
    </location>
</feature>
<dbReference type="STRING" id="1331007.AALB_1999"/>
<keyword evidence="2" id="KW-0547">Nucleotide-binding</keyword>
<dbReference type="InterPro" id="IPR017871">
    <property type="entry name" value="ABC_transporter-like_CS"/>
</dbReference>
<evidence type="ECO:0000259" key="7">
    <source>
        <dbReference type="PROSITE" id="PS50893"/>
    </source>
</evidence>
<dbReference type="GO" id="GO:0016887">
    <property type="term" value="F:ATP hydrolysis activity"/>
    <property type="evidence" value="ECO:0007669"/>
    <property type="project" value="InterPro"/>
</dbReference>
<evidence type="ECO:0000256" key="5">
    <source>
        <dbReference type="ARBA" id="ARBA00022967"/>
    </source>
</evidence>
<evidence type="ECO:0000256" key="4">
    <source>
        <dbReference type="ARBA" id="ARBA00022840"/>
    </source>
</evidence>
<dbReference type="OrthoDB" id="9800654at2"/>
<accession>R9PKM1</accession>
<evidence type="ECO:0000313" key="9">
    <source>
        <dbReference type="Proteomes" id="UP000014461"/>
    </source>
</evidence>
<organism evidence="8 9">
    <name type="scientific">Agarivorans albus MKT 106</name>
    <dbReference type="NCBI Taxonomy" id="1331007"/>
    <lineage>
        <taxon>Bacteria</taxon>
        <taxon>Pseudomonadati</taxon>
        <taxon>Pseudomonadota</taxon>
        <taxon>Gammaproteobacteria</taxon>
        <taxon>Alteromonadales</taxon>
        <taxon>Alteromonadaceae</taxon>
        <taxon>Agarivorans</taxon>
    </lineage>
</organism>
<dbReference type="Gene3D" id="3.40.50.300">
    <property type="entry name" value="P-loop containing nucleotide triphosphate hydrolases"/>
    <property type="match status" value="1"/>
</dbReference>
<evidence type="ECO:0000256" key="3">
    <source>
        <dbReference type="ARBA" id="ARBA00022748"/>
    </source>
</evidence>
<evidence type="ECO:0000256" key="6">
    <source>
        <dbReference type="ARBA" id="ARBA00023136"/>
    </source>
</evidence>
<keyword evidence="6" id="KW-0472">Membrane</keyword>
<dbReference type="CDD" id="cd03231">
    <property type="entry name" value="ABC_CcmA_heme_exporter"/>
    <property type="match status" value="1"/>
</dbReference>
<dbReference type="RefSeq" id="WP_016401687.1">
    <property type="nucleotide sequence ID" value="NZ_BARX01000012.1"/>
</dbReference>
<gene>
    <name evidence="8" type="ORF">AALB_1999</name>
</gene>
<dbReference type="PROSITE" id="PS50893">
    <property type="entry name" value="ABC_TRANSPORTER_2"/>
    <property type="match status" value="1"/>
</dbReference>
<evidence type="ECO:0000313" key="8">
    <source>
        <dbReference type="EMBL" id="GAD01919.1"/>
    </source>
</evidence>
<sequence length="211" mass="23426">MLKVNGLCCVREERVLFDDLSFTLSPGEILQVAGPNGAGKTSLLRLISGLSRPESGEIFWQEEAISQQAEQYHQQCLYLGHHAGVKAELSAVENLRFYLGLAGESMEQEQLYALLTRVGLAGLEEEAVAHLSAGQQRRVGLARLWLVARKLWILDEPFTAIDKQGVAYLEQVILSHAQKGGMVLLTTHQELNIPTSDYRILEIKPAFEEAL</sequence>
<dbReference type="Pfam" id="PF00005">
    <property type="entry name" value="ABC_tran"/>
    <property type="match status" value="1"/>
</dbReference>
<protein>
    <submittedName>
        <fullName evidence="8">ABC transporter</fullName>
    </submittedName>
</protein>